<evidence type="ECO:0000256" key="1">
    <source>
        <dbReference type="SAM" id="MobiDB-lite"/>
    </source>
</evidence>
<proteinExistence type="predicted"/>
<comment type="caution">
    <text evidence="2">The sequence shown here is derived from an EMBL/GenBank/DDBJ whole genome shotgun (WGS) entry which is preliminary data.</text>
</comment>
<organism evidence="2 3">
    <name type="scientific">Ameca splendens</name>
    <dbReference type="NCBI Taxonomy" id="208324"/>
    <lineage>
        <taxon>Eukaryota</taxon>
        <taxon>Metazoa</taxon>
        <taxon>Chordata</taxon>
        <taxon>Craniata</taxon>
        <taxon>Vertebrata</taxon>
        <taxon>Euteleostomi</taxon>
        <taxon>Actinopterygii</taxon>
        <taxon>Neopterygii</taxon>
        <taxon>Teleostei</taxon>
        <taxon>Neoteleostei</taxon>
        <taxon>Acanthomorphata</taxon>
        <taxon>Ovalentaria</taxon>
        <taxon>Atherinomorphae</taxon>
        <taxon>Cyprinodontiformes</taxon>
        <taxon>Goodeidae</taxon>
        <taxon>Ameca</taxon>
    </lineage>
</organism>
<name>A0ABV1AAX7_9TELE</name>
<evidence type="ECO:0000313" key="3">
    <source>
        <dbReference type="Proteomes" id="UP001469553"/>
    </source>
</evidence>
<feature type="compositionally biased region" description="Polar residues" evidence="1">
    <location>
        <begin position="100"/>
        <end position="117"/>
    </location>
</feature>
<reference evidence="2 3" key="1">
    <citation type="submission" date="2021-06" db="EMBL/GenBank/DDBJ databases">
        <authorList>
            <person name="Palmer J.M."/>
        </authorList>
    </citation>
    <scope>NUCLEOTIDE SEQUENCE [LARGE SCALE GENOMIC DNA]</scope>
    <source>
        <strain evidence="2 3">AS_MEX2019</strain>
        <tissue evidence="2">Muscle</tissue>
    </source>
</reference>
<accession>A0ABV1AAX7</accession>
<feature type="region of interest" description="Disordered" evidence="1">
    <location>
        <begin position="96"/>
        <end position="117"/>
    </location>
</feature>
<protein>
    <recommendedName>
        <fullName evidence="4">Reverse transcriptase N-terminal domain-containing protein</fullName>
    </recommendedName>
</protein>
<dbReference type="Proteomes" id="UP001469553">
    <property type="component" value="Unassembled WGS sequence"/>
</dbReference>
<dbReference type="EMBL" id="JAHRIP010085741">
    <property type="protein sequence ID" value="MEQ2314776.1"/>
    <property type="molecule type" value="Genomic_DNA"/>
</dbReference>
<evidence type="ECO:0008006" key="4">
    <source>
        <dbReference type="Google" id="ProtNLM"/>
    </source>
</evidence>
<gene>
    <name evidence="2" type="ORF">AMECASPLE_015583</name>
</gene>
<keyword evidence="3" id="KW-1185">Reference proteome</keyword>
<evidence type="ECO:0000313" key="2">
    <source>
        <dbReference type="EMBL" id="MEQ2314776.1"/>
    </source>
</evidence>
<sequence length="117" mass="13183">MSGSVGHTIKWKTAEWTDVQKTVIDSLHKEGKQQKLIVKKLVTHRLSMFIGNLVERRSVVQKGVPATEIATVYQGLLSKIHSRIWGSLTRSGLRLESEHQNPVQTNPTHGVQRSYLS</sequence>